<dbReference type="GO" id="GO:0008270">
    <property type="term" value="F:zinc ion binding"/>
    <property type="evidence" value="ECO:0007669"/>
    <property type="project" value="InterPro"/>
</dbReference>
<organism evidence="2 3">
    <name type="scientific">Campylobacter hominis (strain ATCC BAA-381 / DSM 21671 / CCUG 45161 / LMG 19568 / NCTC 13146 / CH001A)</name>
    <dbReference type="NCBI Taxonomy" id="360107"/>
    <lineage>
        <taxon>Bacteria</taxon>
        <taxon>Pseudomonadati</taxon>
        <taxon>Campylobacterota</taxon>
        <taxon>Epsilonproteobacteria</taxon>
        <taxon>Campylobacterales</taxon>
        <taxon>Campylobacteraceae</taxon>
        <taxon>Campylobacter</taxon>
    </lineage>
</organism>
<dbReference type="AlphaFoldDB" id="A7I2I4"/>
<proteinExistence type="predicted"/>
<reference evidence="3" key="1">
    <citation type="submission" date="2007-07" db="EMBL/GenBank/DDBJ databases">
        <title>Complete genome sequence of Campylobacter hominis ATCC BAA-381, a commensal isolated from the human gastrointestinal tract.</title>
        <authorList>
            <person name="Fouts D.E."/>
            <person name="Mongodin E.F."/>
            <person name="Puiu D."/>
            <person name="Sebastian Y."/>
            <person name="Miller W.G."/>
            <person name="Mandrell R.E."/>
            <person name="Nelson K.E."/>
        </authorList>
    </citation>
    <scope>NUCLEOTIDE SEQUENCE [LARGE SCALE GENOMIC DNA]</scope>
    <source>
        <strain evidence="3">ATCC BAA-381 / LMG 19568 / NCTC 13146 / CH001A</strain>
    </source>
</reference>
<dbReference type="Pfam" id="PF01717">
    <property type="entry name" value="Meth_synt_2"/>
    <property type="match status" value="1"/>
</dbReference>
<keyword evidence="2" id="KW-0808">Transferase</keyword>
<dbReference type="KEGG" id="cha:CHAB381_1170"/>
<dbReference type="PANTHER" id="PTHR43844">
    <property type="entry name" value="METHIONINE SYNTHASE"/>
    <property type="match status" value="1"/>
</dbReference>
<sequence length="388" mass="43737">MFKNFTTSLIGSMPRSKKLMSAKRALWRGEISKDEFDEILHADTLKIIELQEKYEIEIITSGELQRDNYVSFVADKLNGVKQMNMADLIEYMPNHQAFEKILQILDVPSLSIKNAICVDKISKKSSLVAEEMKFLQNHTKYPLKATLPGAYLLTRSMWLGALSTKFYKDKKELGEDVIEILKDEVKLLAKMGISVVQFDEPVLSEVVFSKGKTRSFMCAALSEKNDVAPELAFAAHLIKSISDFAKSCGIKVGLHVCRGNWSKDEKILLSGSYSPLIPLFEEVLPDILFLEFSTPRAGEIQTLLKNKKISQDCILGLGVINPRSDIIESKDFIKNAAKKAMKFLSKEQIWLNPDCGFATFANRPVNDFKIISQKLAALNEAKNELRNE</sequence>
<dbReference type="GO" id="GO:0009086">
    <property type="term" value="P:methionine biosynthetic process"/>
    <property type="evidence" value="ECO:0007669"/>
    <property type="project" value="InterPro"/>
</dbReference>
<accession>A7I2I4</accession>
<dbReference type="EMBL" id="CP000776">
    <property type="protein sequence ID" value="ABS50937.1"/>
    <property type="molecule type" value="Genomic_DNA"/>
</dbReference>
<dbReference type="CDD" id="cd03311">
    <property type="entry name" value="CIMS_C_terminal_like"/>
    <property type="match status" value="1"/>
</dbReference>
<dbReference type="PANTHER" id="PTHR43844:SF2">
    <property type="entry name" value="SYNTHASE, VITAMIN-B12 INDEPENDENT, PUTATIVE (AFU_ORTHOLOGUE AFUA_3G12060)-RELATED"/>
    <property type="match status" value="1"/>
</dbReference>
<dbReference type="Gene3D" id="3.20.20.210">
    <property type="match status" value="1"/>
</dbReference>
<dbReference type="InterPro" id="IPR002629">
    <property type="entry name" value="Met_Synth_C/arc"/>
</dbReference>
<dbReference type="eggNOG" id="COG0620">
    <property type="taxonomic scope" value="Bacteria"/>
</dbReference>
<evidence type="ECO:0000313" key="2">
    <source>
        <dbReference type="EMBL" id="ABS50937.1"/>
    </source>
</evidence>
<dbReference type="Proteomes" id="UP000002407">
    <property type="component" value="Chromosome"/>
</dbReference>
<keyword evidence="2" id="KW-0489">Methyltransferase</keyword>
<evidence type="ECO:0000259" key="1">
    <source>
        <dbReference type="Pfam" id="PF01717"/>
    </source>
</evidence>
<dbReference type="InterPro" id="IPR038071">
    <property type="entry name" value="UROD/MetE-like_sf"/>
</dbReference>
<evidence type="ECO:0000313" key="3">
    <source>
        <dbReference type="Proteomes" id="UP000002407"/>
    </source>
</evidence>
<dbReference type="SUPFAM" id="SSF51726">
    <property type="entry name" value="UROD/MetE-like"/>
    <property type="match status" value="1"/>
</dbReference>
<dbReference type="GO" id="GO:0032259">
    <property type="term" value="P:methylation"/>
    <property type="evidence" value="ECO:0007669"/>
    <property type="project" value="UniProtKB-KW"/>
</dbReference>
<dbReference type="STRING" id="360107.CHAB381_1170"/>
<dbReference type="HOGENOM" id="CLU_040013_0_0_7"/>
<gene>
    <name evidence="2" type="ordered locus">CHAB381_1170</name>
</gene>
<dbReference type="RefSeq" id="WP_012109025.1">
    <property type="nucleotide sequence ID" value="NC_009714.1"/>
</dbReference>
<dbReference type="GO" id="GO:0003871">
    <property type="term" value="F:5-methyltetrahydropteroyltriglutamate-homocysteine S-methyltransferase activity"/>
    <property type="evidence" value="ECO:0007669"/>
    <property type="project" value="InterPro"/>
</dbReference>
<keyword evidence="3" id="KW-1185">Reference proteome</keyword>
<feature type="domain" description="Cobalamin-independent methionine synthase MetE C-terminal/archaeal" evidence="1">
    <location>
        <begin position="5"/>
        <end position="361"/>
    </location>
</feature>
<name>A7I2I4_CAMHC</name>
<protein>
    <submittedName>
        <fullName evidence="2">5-methyltetrahydropteroyltriglutamate--homocystei ne methyltransferase</fullName>
    </submittedName>
</protein>